<dbReference type="EMBL" id="RQHW01000018">
    <property type="protein sequence ID" value="TGN20022.1"/>
    <property type="molecule type" value="Genomic_DNA"/>
</dbReference>
<keyword evidence="2" id="KW-1185">Reference proteome</keyword>
<accession>A0A4R9M1S1</accession>
<reference evidence="1" key="1">
    <citation type="journal article" date="2019" name="PLoS Negl. Trop. Dis.">
        <title>Revisiting the worldwide diversity of Leptospira species in the environment.</title>
        <authorList>
            <person name="Vincent A.T."/>
            <person name="Schiettekatte O."/>
            <person name="Bourhy P."/>
            <person name="Veyrier F.J."/>
            <person name="Picardeau M."/>
        </authorList>
    </citation>
    <scope>NUCLEOTIDE SEQUENCE [LARGE SCALE GENOMIC DNA]</scope>
    <source>
        <strain evidence="1">201300427</strain>
    </source>
</reference>
<dbReference type="Proteomes" id="UP000298058">
    <property type="component" value="Unassembled WGS sequence"/>
</dbReference>
<evidence type="ECO:0000313" key="2">
    <source>
        <dbReference type="Proteomes" id="UP000298058"/>
    </source>
</evidence>
<dbReference type="OrthoDB" id="344665at2"/>
<evidence type="ECO:0000313" key="1">
    <source>
        <dbReference type="EMBL" id="TGN20022.1"/>
    </source>
</evidence>
<comment type="caution">
    <text evidence="1">The sequence shown here is derived from an EMBL/GenBank/DDBJ whole genome shotgun (WGS) entry which is preliminary data.</text>
</comment>
<name>A0A4R9M1S1_9LEPT</name>
<protein>
    <submittedName>
        <fullName evidence="1">Uncharacterized protein</fullName>
    </submittedName>
</protein>
<gene>
    <name evidence="1" type="ORF">EHS15_06325</name>
</gene>
<sequence>MEKTIEFEPPFLPPTSLWEKAKTLEWSSALETSSLTFAETFTKALNTKKVDQIYPFIEFRSKDTSLVRYAPYQEKEEKQSLEGMIQAIGATWKLNKKKVKFTLLCDNKIVSLTDMKGAPILTGKKGAAIPLYLSQIDGTWVIVR</sequence>
<proteinExistence type="predicted"/>
<dbReference type="AlphaFoldDB" id="A0A4R9M1S1"/>
<organism evidence="1 2">
    <name type="scientific">Leptospira idonii</name>
    <dbReference type="NCBI Taxonomy" id="1193500"/>
    <lineage>
        <taxon>Bacteria</taxon>
        <taxon>Pseudomonadati</taxon>
        <taxon>Spirochaetota</taxon>
        <taxon>Spirochaetia</taxon>
        <taxon>Leptospirales</taxon>
        <taxon>Leptospiraceae</taxon>
        <taxon>Leptospira</taxon>
    </lineage>
</organism>